<proteinExistence type="predicted"/>
<dbReference type="AlphaFoldDB" id="A0ABD0JA64"/>
<sequence>MASEWRRAVFTMYPDVNSKTYFVPPVYFCRVPYEGTQEIIGRQRVLVHKPAITTGAPAMCECIEAPDEMSAARLCLCADQMSDPASPWRMTPAMSEELSAWWHRRMTCTTDPAMSDDVYLDIYDIDIHEEDVETAVKELTDAATTCKEEKGEEKLFVLIDEAKFSYGPAAPRVCQLVSKLSASIPELFLWTATLCIEMTVLFSLISPASGSTNINSSPPPLQYKD</sequence>
<accession>A0ABD0JA64</accession>
<gene>
    <name evidence="1" type="ORF">BaRGS_00036931</name>
</gene>
<protein>
    <submittedName>
        <fullName evidence="1">Uncharacterized protein</fullName>
    </submittedName>
</protein>
<reference evidence="1 2" key="1">
    <citation type="journal article" date="2023" name="Sci. Data">
        <title>Genome assembly of the Korean intertidal mud-creeper Batillaria attramentaria.</title>
        <authorList>
            <person name="Patra A.K."/>
            <person name="Ho P.T."/>
            <person name="Jun S."/>
            <person name="Lee S.J."/>
            <person name="Kim Y."/>
            <person name="Won Y.J."/>
        </authorList>
    </citation>
    <scope>NUCLEOTIDE SEQUENCE [LARGE SCALE GENOMIC DNA]</scope>
    <source>
        <strain evidence="1">Wonlab-2016</strain>
    </source>
</reference>
<name>A0ABD0JA64_9CAEN</name>
<dbReference type="EMBL" id="JACVVK020000537">
    <property type="protein sequence ID" value="KAK7467825.1"/>
    <property type="molecule type" value="Genomic_DNA"/>
</dbReference>
<evidence type="ECO:0000313" key="2">
    <source>
        <dbReference type="Proteomes" id="UP001519460"/>
    </source>
</evidence>
<organism evidence="1 2">
    <name type="scientific">Batillaria attramentaria</name>
    <dbReference type="NCBI Taxonomy" id="370345"/>
    <lineage>
        <taxon>Eukaryota</taxon>
        <taxon>Metazoa</taxon>
        <taxon>Spiralia</taxon>
        <taxon>Lophotrochozoa</taxon>
        <taxon>Mollusca</taxon>
        <taxon>Gastropoda</taxon>
        <taxon>Caenogastropoda</taxon>
        <taxon>Sorbeoconcha</taxon>
        <taxon>Cerithioidea</taxon>
        <taxon>Batillariidae</taxon>
        <taxon>Batillaria</taxon>
    </lineage>
</organism>
<evidence type="ECO:0000313" key="1">
    <source>
        <dbReference type="EMBL" id="KAK7467825.1"/>
    </source>
</evidence>
<dbReference type="Proteomes" id="UP001519460">
    <property type="component" value="Unassembled WGS sequence"/>
</dbReference>
<keyword evidence="2" id="KW-1185">Reference proteome</keyword>
<comment type="caution">
    <text evidence="1">The sequence shown here is derived from an EMBL/GenBank/DDBJ whole genome shotgun (WGS) entry which is preliminary data.</text>
</comment>
<feature type="non-terminal residue" evidence="1">
    <location>
        <position position="225"/>
    </location>
</feature>